<accession>A0A7C5EQP5</accession>
<dbReference type="AlphaFoldDB" id="A0A7C5EQP5"/>
<comment type="caution">
    <text evidence="1">The sequence shown here is derived from an EMBL/GenBank/DDBJ whole genome shotgun (WGS) entry which is preliminary data.</text>
</comment>
<evidence type="ECO:0000313" key="1">
    <source>
        <dbReference type="EMBL" id="HGZ11503.1"/>
    </source>
</evidence>
<sequence>MAHKLISRPSRTSRPPWISRLTVAFLMASLFFALHSAFGAGLVIKGVIVNWNRVRAKAAENAYLQLVKVEGKMAGWTDSQGLATLTSDLPVIPVSGQGSFKVNVGQLPPGEYLIALQRALPAAPILVKHGKPAVIKVPGKSPVDLGRVKVELN</sequence>
<dbReference type="EMBL" id="DTKJ01000036">
    <property type="protein sequence ID" value="HGZ11503.1"/>
    <property type="molecule type" value="Genomic_DNA"/>
</dbReference>
<organism evidence="1">
    <name type="scientific">Desulfobacca acetoxidans</name>
    <dbReference type="NCBI Taxonomy" id="60893"/>
    <lineage>
        <taxon>Bacteria</taxon>
        <taxon>Pseudomonadati</taxon>
        <taxon>Thermodesulfobacteriota</taxon>
        <taxon>Desulfobaccia</taxon>
        <taxon>Desulfobaccales</taxon>
        <taxon>Desulfobaccaceae</taxon>
        <taxon>Desulfobacca</taxon>
    </lineage>
</organism>
<name>A0A7C5EQP5_9BACT</name>
<protein>
    <submittedName>
        <fullName evidence="1">Uncharacterized protein</fullName>
    </submittedName>
</protein>
<reference evidence="1" key="1">
    <citation type="journal article" date="2020" name="mSystems">
        <title>Genome- and Community-Level Interaction Insights into Carbon Utilization and Element Cycling Functions of Hydrothermarchaeota in Hydrothermal Sediment.</title>
        <authorList>
            <person name="Zhou Z."/>
            <person name="Liu Y."/>
            <person name="Xu W."/>
            <person name="Pan J."/>
            <person name="Luo Z.H."/>
            <person name="Li M."/>
        </authorList>
    </citation>
    <scope>NUCLEOTIDE SEQUENCE [LARGE SCALE GENOMIC DNA]</scope>
    <source>
        <strain evidence="1">SpSt-853</strain>
    </source>
</reference>
<gene>
    <name evidence="1" type="ORF">ENW48_04745</name>
</gene>
<proteinExistence type="predicted"/>